<proteinExistence type="inferred from homology"/>
<dbReference type="EMBL" id="KV454292">
    <property type="protein sequence ID" value="ODQ74502.1"/>
    <property type="molecule type" value="Genomic_DNA"/>
</dbReference>
<dbReference type="InterPro" id="IPR008942">
    <property type="entry name" value="ENTH_VHS"/>
</dbReference>
<dbReference type="Pfam" id="PF07651">
    <property type="entry name" value="ANTH"/>
    <property type="match status" value="1"/>
</dbReference>
<evidence type="ECO:0000256" key="6">
    <source>
        <dbReference type="SAM" id="MobiDB-lite"/>
    </source>
</evidence>
<dbReference type="Gene3D" id="1.20.1410.10">
    <property type="entry name" value="I/LWEQ domain"/>
    <property type="match status" value="1"/>
</dbReference>
<dbReference type="GO" id="GO:0030136">
    <property type="term" value="C:clathrin-coated vesicle"/>
    <property type="evidence" value="ECO:0007669"/>
    <property type="project" value="TreeGrafter"/>
</dbReference>
<evidence type="ECO:0000256" key="3">
    <source>
        <dbReference type="ARBA" id="ARBA00022490"/>
    </source>
</evidence>
<dbReference type="Proteomes" id="UP000094385">
    <property type="component" value="Unassembled WGS sequence"/>
</dbReference>
<dbReference type="GO" id="GO:0000131">
    <property type="term" value="C:incipient cellular bud site"/>
    <property type="evidence" value="ECO:0007669"/>
    <property type="project" value="EnsemblFungi"/>
</dbReference>
<dbReference type="InterPro" id="IPR035964">
    <property type="entry name" value="I/LWEQ_dom_sf"/>
</dbReference>
<feature type="coiled-coil region" evidence="5">
    <location>
        <begin position="1030"/>
        <end position="1057"/>
    </location>
</feature>
<evidence type="ECO:0000256" key="5">
    <source>
        <dbReference type="SAM" id="Coils"/>
    </source>
</evidence>
<dbReference type="PROSITE" id="PS50945">
    <property type="entry name" value="I_LWEQ"/>
    <property type="match status" value="1"/>
</dbReference>
<protein>
    <recommendedName>
        <fullName evidence="11">I/LWEQ domain-containing protein</fullName>
    </recommendedName>
</protein>
<dbReference type="Gene3D" id="1.25.40.90">
    <property type="match status" value="1"/>
</dbReference>
<dbReference type="GO" id="GO:0006897">
    <property type="term" value="P:endocytosis"/>
    <property type="evidence" value="ECO:0007669"/>
    <property type="project" value="EnsemblFungi"/>
</dbReference>
<dbReference type="GO" id="GO:0035615">
    <property type="term" value="F:clathrin adaptor activity"/>
    <property type="evidence" value="ECO:0007669"/>
    <property type="project" value="TreeGrafter"/>
</dbReference>
<evidence type="ECO:0000256" key="1">
    <source>
        <dbReference type="ARBA" id="ARBA00004496"/>
    </source>
</evidence>
<keyword evidence="10" id="KW-1185">Reference proteome</keyword>
<feature type="domain" description="ENTH" evidence="7">
    <location>
        <begin position="11"/>
        <end position="140"/>
    </location>
</feature>
<dbReference type="GO" id="GO:0007015">
    <property type="term" value="P:actin filament organization"/>
    <property type="evidence" value="ECO:0007669"/>
    <property type="project" value="EnsemblFungi"/>
</dbReference>
<dbReference type="GO" id="GO:0080025">
    <property type="term" value="F:phosphatidylinositol-3,5-bisphosphate binding"/>
    <property type="evidence" value="ECO:0007669"/>
    <property type="project" value="TreeGrafter"/>
</dbReference>
<feature type="domain" description="I/LWEQ" evidence="8">
    <location>
        <begin position="823"/>
        <end position="1071"/>
    </location>
</feature>
<dbReference type="GO" id="GO:0048268">
    <property type="term" value="P:clathrin coat assembly"/>
    <property type="evidence" value="ECO:0007669"/>
    <property type="project" value="TreeGrafter"/>
</dbReference>
<organism evidence="9 10">
    <name type="scientific">Lipomyces starkeyi NRRL Y-11557</name>
    <dbReference type="NCBI Taxonomy" id="675824"/>
    <lineage>
        <taxon>Eukaryota</taxon>
        <taxon>Fungi</taxon>
        <taxon>Dikarya</taxon>
        <taxon>Ascomycota</taxon>
        <taxon>Saccharomycotina</taxon>
        <taxon>Lipomycetes</taxon>
        <taxon>Lipomycetales</taxon>
        <taxon>Lipomycetaceae</taxon>
        <taxon>Lipomyces</taxon>
    </lineage>
</organism>
<dbReference type="GO" id="GO:0032051">
    <property type="term" value="F:clathrin light chain binding"/>
    <property type="evidence" value="ECO:0007669"/>
    <property type="project" value="TreeGrafter"/>
</dbReference>
<dbReference type="Pfam" id="PF01608">
    <property type="entry name" value="I_LWEQ"/>
    <property type="match status" value="1"/>
</dbReference>
<reference evidence="9 10" key="1">
    <citation type="journal article" date="2016" name="Proc. Natl. Acad. Sci. U.S.A.">
        <title>Comparative genomics of biotechnologically important yeasts.</title>
        <authorList>
            <person name="Riley R."/>
            <person name="Haridas S."/>
            <person name="Wolfe K.H."/>
            <person name="Lopes M.R."/>
            <person name="Hittinger C.T."/>
            <person name="Goeker M."/>
            <person name="Salamov A.A."/>
            <person name="Wisecaver J.H."/>
            <person name="Long T.M."/>
            <person name="Calvey C.H."/>
            <person name="Aerts A.L."/>
            <person name="Barry K.W."/>
            <person name="Choi C."/>
            <person name="Clum A."/>
            <person name="Coughlan A.Y."/>
            <person name="Deshpande S."/>
            <person name="Douglass A.P."/>
            <person name="Hanson S.J."/>
            <person name="Klenk H.-P."/>
            <person name="LaButti K.M."/>
            <person name="Lapidus A."/>
            <person name="Lindquist E.A."/>
            <person name="Lipzen A.M."/>
            <person name="Meier-Kolthoff J.P."/>
            <person name="Ohm R.A."/>
            <person name="Otillar R.P."/>
            <person name="Pangilinan J.L."/>
            <person name="Peng Y."/>
            <person name="Rokas A."/>
            <person name="Rosa C.A."/>
            <person name="Scheuner C."/>
            <person name="Sibirny A.A."/>
            <person name="Slot J.C."/>
            <person name="Stielow J.B."/>
            <person name="Sun H."/>
            <person name="Kurtzman C.P."/>
            <person name="Blackwell M."/>
            <person name="Grigoriev I.V."/>
            <person name="Jeffries T.W."/>
        </authorList>
    </citation>
    <scope>NUCLEOTIDE SEQUENCE [LARGE SCALE GENOMIC DNA]</scope>
    <source>
        <strain evidence="9 10">NRRL Y-11557</strain>
    </source>
</reference>
<feature type="region of interest" description="Disordered" evidence="6">
    <location>
        <begin position="271"/>
        <end position="313"/>
    </location>
</feature>
<dbReference type="SUPFAM" id="SSF90257">
    <property type="entry name" value="Myosin rod fragments"/>
    <property type="match status" value="1"/>
</dbReference>
<evidence type="ECO:0000259" key="8">
    <source>
        <dbReference type="PROSITE" id="PS50945"/>
    </source>
</evidence>
<dbReference type="GO" id="GO:0034316">
    <property type="term" value="P:negative regulation of Arp2/3 complex-mediated actin nucleation"/>
    <property type="evidence" value="ECO:0007669"/>
    <property type="project" value="EnsemblFungi"/>
</dbReference>
<dbReference type="GO" id="GO:0000147">
    <property type="term" value="P:actin cortical patch assembly"/>
    <property type="evidence" value="ECO:0007669"/>
    <property type="project" value="EnsemblFungi"/>
</dbReference>
<dbReference type="GO" id="GO:0051015">
    <property type="term" value="F:actin filament binding"/>
    <property type="evidence" value="ECO:0007669"/>
    <property type="project" value="TreeGrafter"/>
</dbReference>
<comment type="similarity">
    <text evidence="2">Belongs to the SLA2 family.</text>
</comment>
<dbReference type="InterPro" id="IPR002558">
    <property type="entry name" value="ILWEQ_dom"/>
</dbReference>
<accession>A0A1E3QBI6</accession>
<dbReference type="AlphaFoldDB" id="A0A1E3QBI6"/>
<dbReference type="GO" id="GO:0030479">
    <property type="term" value="C:actin cortical patch"/>
    <property type="evidence" value="ECO:0007669"/>
    <property type="project" value="EnsemblFungi"/>
</dbReference>
<name>A0A1E3QBI6_LIPST</name>
<dbReference type="InterPro" id="IPR030224">
    <property type="entry name" value="Sla2_fam"/>
</dbReference>
<dbReference type="SMART" id="SM00307">
    <property type="entry name" value="ILWEQ"/>
    <property type="match status" value="1"/>
</dbReference>
<keyword evidence="5" id="KW-0175">Coiled coil</keyword>
<sequence length="1073" mass="119940">MSLAHSGRGFDLTRADADLAVSIKKATSMEETAPKRKHVRSCIVYTWDHRSSAAFWASLKIQPVLADEVQTFKALIMVHRVLQEGHPSALREAQGQISWIETCARGTHGEGSKGYGPLIREYVDFLLSKLRFHKNHPEFNGTFEYEEYVSLKTIDDPNEGYETISDLMNLQDQINSFQRLIFSHFRHGSSNECRISSLVALVHESYGIYKFVTSMLRAMHATTNSDEALEPLRIRYEAQHHRLVKFYDECANLRYLTSLISIPKLPLDPPDLFKDDDDEAAPSLPRRPNLDTLDDSSLASPGPELVESASASSTDLYAQQLAAQQRQYEEEQHRLAAQREAEMYQQQQLALQQQREFEEQQRLAAEQQHLAQEQLLRDQLQRQAQGRVAELERDILALRGQYDQDQLMLERYDGRVKALENEIQQLTSNTFQQLTSKDDQIKSLQEQLAAWKSKYDALAKLYSQLRSEHIDLMAKYKAIQAKAASAQEAIDKKEKLEKELKAKNIDLADLIRERDRAKLELDRVRGGQNDEVGKLRRKLDDAEQRLDASERQKGTELSSILARHNHEIEELEQQLHAKQRALDDISERVKGFDGEAERLLREKEEELEVYKTGLDEALLRLNDMNINQKDADAAIDGQIDGILIGHVGKLNSIIDAVLQSSAQRVADAIYELDSPMQAGNQNSSPNYLLSMVEKGSASATDFATAFNNFIADGPNGDHAEIIKTSAIFSGAMADILINSKGVTRLASDEKRADTIINVARESALAAEKFFTSLFSEKLEPLSTDQRTDRVISNNLDVQRQLQRLSKLAETFAPPKNRGLTSSGLFANGGDIGEIVDREMHNAAEAIAKAVSRLNQLMQKPKNPGLSSFDLKIHDAILAAAIAVTNAVAALIKAATESQQEIVAQGRGSSTRTAFYKKHNRWTEGLISAAKAVATSTNVLIETADGVIGGNNSLEQLIVASNDVAASTAQLVAASRVKASFMSKTQDRLEGASKAVNSACRALVSQVQAILQQRGLSDTDEFGENVDYSKLSAHEFKRREMEQQVEILKLENELAGARKMLGEIRKVSYRQDIE</sequence>
<evidence type="ECO:0000256" key="2">
    <source>
        <dbReference type="ARBA" id="ARBA00010135"/>
    </source>
</evidence>
<dbReference type="InterPro" id="IPR013809">
    <property type="entry name" value="ENTH"/>
</dbReference>
<feature type="coiled-coil region" evidence="5">
    <location>
        <begin position="318"/>
        <end position="620"/>
    </location>
</feature>
<evidence type="ECO:0000256" key="4">
    <source>
        <dbReference type="ARBA" id="ARBA00023203"/>
    </source>
</evidence>
<dbReference type="STRING" id="675824.A0A1E3QBI6"/>
<dbReference type="SUPFAM" id="SSF48464">
    <property type="entry name" value="ENTH/VHS domain"/>
    <property type="match status" value="1"/>
</dbReference>
<gene>
    <name evidence="9" type="ORF">LIPSTDRAFT_255730</name>
</gene>
<dbReference type="PROSITE" id="PS50942">
    <property type="entry name" value="ENTH"/>
    <property type="match status" value="1"/>
</dbReference>
<keyword evidence="4" id="KW-0009">Actin-binding</keyword>
<dbReference type="FunFam" id="1.20.1410.10:FF:000004">
    <property type="entry name" value="Cytoskeleton assembly control protein Sla2"/>
    <property type="match status" value="1"/>
</dbReference>
<dbReference type="CDD" id="cd17007">
    <property type="entry name" value="ANTH_N_Sla2p"/>
    <property type="match status" value="1"/>
</dbReference>
<evidence type="ECO:0008006" key="11">
    <source>
        <dbReference type="Google" id="ProtNLM"/>
    </source>
</evidence>
<dbReference type="InterPro" id="IPR011417">
    <property type="entry name" value="ANTH_dom"/>
</dbReference>
<dbReference type="OrthoDB" id="10262320at2759"/>
<dbReference type="GO" id="GO:0043325">
    <property type="term" value="F:phosphatidylinositol-3,4-bisphosphate binding"/>
    <property type="evidence" value="ECO:0007669"/>
    <property type="project" value="TreeGrafter"/>
</dbReference>
<dbReference type="SMART" id="SM00273">
    <property type="entry name" value="ENTH"/>
    <property type="match status" value="1"/>
</dbReference>
<dbReference type="SUPFAM" id="SSF109885">
    <property type="entry name" value="I/LWEQ domain"/>
    <property type="match status" value="1"/>
</dbReference>
<dbReference type="FunFam" id="1.25.40.90:FF:000021">
    <property type="entry name" value="Cytoskeleton assembly control protein Sla2"/>
    <property type="match status" value="1"/>
</dbReference>
<evidence type="ECO:0000259" key="7">
    <source>
        <dbReference type="PROSITE" id="PS50942"/>
    </source>
</evidence>
<comment type="subcellular location">
    <subcellularLocation>
        <location evidence="1">Cytoplasm</location>
    </subcellularLocation>
</comment>
<dbReference type="PANTHER" id="PTHR10407">
    <property type="entry name" value="HUNTINGTIN INTERACTING PROTEIN 1"/>
    <property type="match status" value="1"/>
</dbReference>
<evidence type="ECO:0000313" key="9">
    <source>
        <dbReference type="EMBL" id="ODQ74502.1"/>
    </source>
</evidence>
<evidence type="ECO:0000313" key="10">
    <source>
        <dbReference type="Proteomes" id="UP000094385"/>
    </source>
</evidence>
<dbReference type="PANTHER" id="PTHR10407:SF15">
    <property type="entry name" value="HUNTINGTIN INTERACTING PROTEIN 1"/>
    <property type="match status" value="1"/>
</dbReference>
<keyword evidence="3" id="KW-0963">Cytoplasm</keyword>